<dbReference type="Proteomes" id="UP000886602">
    <property type="component" value="Unassembled WGS sequence"/>
</dbReference>
<dbReference type="EMBL" id="JADJNC010000017">
    <property type="protein sequence ID" value="MBK7423684.1"/>
    <property type="molecule type" value="Genomic_DNA"/>
</dbReference>
<name>A0A9D7F7R8_9RHOO</name>
<sequence length="149" mass="15997">MSHPGLRLPLLPWLTIWIDSDGFAATGSVDRLGNGIQTGFTDIDHTYHDIARQVGQKTLVVGYAGIDYEQGNGGDRSVGRTCGIRGARCRINCRGRGFSHRVSRFGRGLFVRQMLVGGDGGGGVEHDPGFKCEGAAARPKNGTKRRVDG</sequence>
<dbReference type="AlphaFoldDB" id="A0A9D7F7R8"/>
<accession>A0A9D7F7R8</accession>
<proteinExistence type="predicted"/>
<evidence type="ECO:0000313" key="1">
    <source>
        <dbReference type="EMBL" id="MBK7423684.1"/>
    </source>
</evidence>
<gene>
    <name evidence="1" type="ORF">IPJ48_11605</name>
</gene>
<protein>
    <submittedName>
        <fullName evidence="1">Uncharacterized protein</fullName>
    </submittedName>
</protein>
<evidence type="ECO:0000313" key="2">
    <source>
        <dbReference type="Proteomes" id="UP000886602"/>
    </source>
</evidence>
<comment type="caution">
    <text evidence="1">The sequence shown here is derived from an EMBL/GenBank/DDBJ whole genome shotgun (WGS) entry which is preliminary data.</text>
</comment>
<reference evidence="1" key="1">
    <citation type="submission" date="2020-10" db="EMBL/GenBank/DDBJ databases">
        <title>Connecting structure to function with the recovery of over 1000 high-quality activated sludge metagenome-assembled genomes encoding full-length rRNA genes using long-read sequencing.</title>
        <authorList>
            <person name="Singleton C.M."/>
            <person name="Petriglieri F."/>
            <person name="Kristensen J.M."/>
            <person name="Kirkegaard R.H."/>
            <person name="Michaelsen T.Y."/>
            <person name="Andersen M.H."/>
            <person name="Karst S.M."/>
            <person name="Dueholm M.S."/>
            <person name="Nielsen P.H."/>
            <person name="Albertsen M."/>
        </authorList>
    </citation>
    <scope>NUCLEOTIDE SEQUENCE</scope>
    <source>
        <strain evidence="1">EsbW_18-Q3-R4-48_MAXAC.044</strain>
    </source>
</reference>
<organism evidence="1 2">
    <name type="scientific">Candidatus Propionivibrio dominans</name>
    <dbReference type="NCBI Taxonomy" id="2954373"/>
    <lineage>
        <taxon>Bacteria</taxon>
        <taxon>Pseudomonadati</taxon>
        <taxon>Pseudomonadota</taxon>
        <taxon>Betaproteobacteria</taxon>
        <taxon>Rhodocyclales</taxon>
        <taxon>Rhodocyclaceae</taxon>
        <taxon>Propionivibrio</taxon>
    </lineage>
</organism>